<dbReference type="AlphaFoldDB" id="A0A5E4PZD4"/>
<proteinExistence type="predicted"/>
<sequence length="125" mass="13557">MVVTVSKTMASDLDSDSDLSSADEINHSDDVSEENKESGSENNDETLIKNEGWADSLAKILSSNKPKNKKTLVLSRAKKHSEIIKKAKEEKPSFEVVGESVAETKPDISTVDSNEAVQPPAKKKA</sequence>
<dbReference type="EMBL" id="FZQP02000826">
    <property type="protein sequence ID" value="VVC90568.1"/>
    <property type="molecule type" value="Genomic_DNA"/>
</dbReference>
<reference evidence="2 3" key="1">
    <citation type="submission" date="2017-07" db="EMBL/GenBank/DDBJ databases">
        <authorList>
            <person name="Talla V."/>
            <person name="Backstrom N."/>
        </authorList>
    </citation>
    <scope>NUCLEOTIDE SEQUENCE [LARGE SCALE GENOMIC DNA]</scope>
</reference>
<keyword evidence="3" id="KW-1185">Reference proteome</keyword>
<accession>A0A5E4PZD4</accession>
<feature type="compositionally biased region" description="Basic and acidic residues" evidence="1">
    <location>
        <begin position="24"/>
        <end position="39"/>
    </location>
</feature>
<protein>
    <submittedName>
        <fullName evidence="2">Uncharacterized protein</fullName>
    </submittedName>
</protein>
<evidence type="ECO:0000256" key="1">
    <source>
        <dbReference type="SAM" id="MobiDB-lite"/>
    </source>
</evidence>
<evidence type="ECO:0000313" key="2">
    <source>
        <dbReference type="EMBL" id="VVC90568.1"/>
    </source>
</evidence>
<organism evidence="2 3">
    <name type="scientific">Leptidea sinapis</name>
    <dbReference type="NCBI Taxonomy" id="189913"/>
    <lineage>
        <taxon>Eukaryota</taxon>
        <taxon>Metazoa</taxon>
        <taxon>Ecdysozoa</taxon>
        <taxon>Arthropoda</taxon>
        <taxon>Hexapoda</taxon>
        <taxon>Insecta</taxon>
        <taxon>Pterygota</taxon>
        <taxon>Neoptera</taxon>
        <taxon>Endopterygota</taxon>
        <taxon>Lepidoptera</taxon>
        <taxon>Glossata</taxon>
        <taxon>Ditrysia</taxon>
        <taxon>Papilionoidea</taxon>
        <taxon>Pieridae</taxon>
        <taxon>Dismorphiinae</taxon>
        <taxon>Leptidea</taxon>
    </lineage>
</organism>
<dbReference type="Proteomes" id="UP000324832">
    <property type="component" value="Unassembled WGS sequence"/>
</dbReference>
<feature type="region of interest" description="Disordered" evidence="1">
    <location>
        <begin position="1"/>
        <end position="52"/>
    </location>
</feature>
<feature type="region of interest" description="Disordered" evidence="1">
    <location>
        <begin position="105"/>
        <end position="125"/>
    </location>
</feature>
<gene>
    <name evidence="2" type="ORF">LSINAPIS_LOCUS3447</name>
</gene>
<evidence type="ECO:0000313" key="3">
    <source>
        <dbReference type="Proteomes" id="UP000324832"/>
    </source>
</evidence>
<name>A0A5E4PZD4_9NEOP</name>